<organism evidence="11 12">
    <name type="scientific">Microbotryum silenes-dioicae</name>
    <dbReference type="NCBI Taxonomy" id="796604"/>
    <lineage>
        <taxon>Eukaryota</taxon>
        <taxon>Fungi</taxon>
        <taxon>Dikarya</taxon>
        <taxon>Basidiomycota</taxon>
        <taxon>Pucciniomycotina</taxon>
        <taxon>Microbotryomycetes</taxon>
        <taxon>Microbotryales</taxon>
        <taxon>Microbotryaceae</taxon>
        <taxon>Microbotryum</taxon>
    </lineage>
</organism>
<evidence type="ECO:0000256" key="6">
    <source>
        <dbReference type="ARBA" id="ARBA00023242"/>
    </source>
</evidence>
<feature type="compositionally biased region" description="Basic residues" evidence="10">
    <location>
        <begin position="347"/>
        <end position="357"/>
    </location>
</feature>
<dbReference type="GO" id="GO:0005730">
    <property type="term" value="C:nucleolus"/>
    <property type="evidence" value="ECO:0007669"/>
    <property type="project" value="UniProtKB-SubCell"/>
</dbReference>
<evidence type="ECO:0000256" key="3">
    <source>
        <dbReference type="ARBA" id="ARBA00022517"/>
    </source>
</evidence>
<feature type="compositionally biased region" description="Acidic residues" evidence="10">
    <location>
        <begin position="125"/>
        <end position="141"/>
    </location>
</feature>
<evidence type="ECO:0000256" key="4">
    <source>
        <dbReference type="ARBA" id="ARBA00022552"/>
    </source>
</evidence>
<protein>
    <recommendedName>
        <fullName evidence="9">rRNA biogenesis protein RRP36</fullName>
    </recommendedName>
</protein>
<comment type="subunit">
    <text evidence="9">Associates with 90S and pre-40S pre-ribosomal particles.</text>
</comment>
<proteinExistence type="inferred from homology"/>
<accession>A0A2X0LUU3</accession>
<evidence type="ECO:0000256" key="8">
    <source>
        <dbReference type="ARBA" id="ARBA00025053"/>
    </source>
</evidence>
<feature type="compositionally biased region" description="Basic and acidic residues" evidence="10">
    <location>
        <begin position="358"/>
        <end position="369"/>
    </location>
</feature>
<evidence type="ECO:0000256" key="10">
    <source>
        <dbReference type="SAM" id="MobiDB-lite"/>
    </source>
</evidence>
<feature type="region of interest" description="Disordered" evidence="10">
    <location>
        <begin position="1"/>
        <end position="182"/>
    </location>
</feature>
<evidence type="ECO:0000256" key="5">
    <source>
        <dbReference type="ARBA" id="ARBA00023054"/>
    </source>
</evidence>
<feature type="region of interest" description="Disordered" evidence="10">
    <location>
        <begin position="267"/>
        <end position="298"/>
    </location>
</feature>
<dbReference type="Proteomes" id="UP000249464">
    <property type="component" value="Unassembled WGS sequence"/>
</dbReference>
<feature type="compositionally biased region" description="Acidic residues" evidence="10">
    <location>
        <begin position="57"/>
        <end position="88"/>
    </location>
</feature>
<feature type="compositionally biased region" description="Basic and acidic residues" evidence="10">
    <location>
        <begin position="269"/>
        <end position="298"/>
    </location>
</feature>
<keyword evidence="6 9" id="KW-0539">Nucleus</keyword>
<comment type="subcellular location">
    <subcellularLocation>
        <location evidence="1 9">Nucleus</location>
        <location evidence="1 9">Nucleolus</location>
    </subcellularLocation>
</comment>
<dbReference type="GO" id="GO:0030686">
    <property type="term" value="C:90S preribosome"/>
    <property type="evidence" value="ECO:0007669"/>
    <property type="project" value="TreeGrafter"/>
</dbReference>
<sequence length="369" mass="42107">MALKEARKAAPPPRSPSPFDPDDSDPEMQDITDDEPDEWQEDRQRVGTSSFPGQYQQDEDGDEDDEEDGVAQFEEDEGEVFESEDEETNLGKQLASIPFGTLVKAQRKLNKQQAQARFRRKASGNDDDESDLEGDSEEDGTEQGGRPKVSLLKDRKGKGKTKVNANQRSSKHAPMELSSKKPVTRNRQVIEVQANVRESPPTFTLPTFGQLILLPSFITLQKARDPRFDPLSGNIKSDLFSRSYGFLVDQQTAELEALRKTVALVRKKGGSEEEKERMEDALQRMESREISRKNKARDQEALRAWKKEELEKRQQGKQAFHLKSAERKALLLKAKFDVLAQDKKQLRKTIEKKRKKTAQKDKKLLPQKR</sequence>
<dbReference type="AlphaFoldDB" id="A0A2X0LUU3"/>
<keyword evidence="4 9" id="KW-0698">rRNA processing</keyword>
<evidence type="ECO:0000256" key="7">
    <source>
        <dbReference type="ARBA" id="ARBA00023274"/>
    </source>
</evidence>
<dbReference type="Pfam" id="PF06102">
    <property type="entry name" value="RRP36"/>
    <property type="match status" value="1"/>
</dbReference>
<keyword evidence="7 9" id="KW-0687">Ribonucleoprotein</keyword>
<gene>
    <name evidence="11" type="primary">BQ5605_C013g07230</name>
    <name evidence="11" type="ORF">BQ5605_C013G07230</name>
</gene>
<name>A0A2X0LUU3_9BASI</name>
<keyword evidence="5" id="KW-0175">Coiled coil</keyword>
<evidence type="ECO:0000256" key="2">
    <source>
        <dbReference type="ARBA" id="ARBA00009418"/>
    </source>
</evidence>
<feature type="compositionally biased region" description="Acidic residues" evidence="10">
    <location>
        <begin position="20"/>
        <end position="40"/>
    </location>
</feature>
<feature type="compositionally biased region" description="Polar residues" evidence="10">
    <location>
        <begin position="46"/>
        <end position="56"/>
    </location>
</feature>
<dbReference type="GO" id="GO:0000462">
    <property type="term" value="P:maturation of SSU-rRNA from tricistronic rRNA transcript (SSU-rRNA, 5.8S rRNA, LSU-rRNA)"/>
    <property type="evidence" value="ECO:0007669"/>
    <property type="project" value="TreeGrafter"/>
</dbReference>
<evidence type="ECO:0000313" key="11">
    <source>
        <dbReference type="EMBL" id="SGY15065.1"/>
    </source>
</evidence>
<feature type="compositionally biased region" description="Pro residues" evidence="10">
    <location>
        <begin position="10"/>
        <end position="19"/>
    </location>
</feature>
<evidence type="ECO:0000256" key="9">
    <source>
        <dbReference type="RuleBase" id="RU368027"/>
    </source>
</evidence>
<keyword evidence="3 9" id="KW-0690">Ribosome biogenesis</keyword>
<dbReference type="PANTHER" id="PTHR21738">
    <property type="entry name" value="RIBOSOMAL RNA PROCESSING PROTEIN 36 HOMOLOG"/>
    <property type="match status" value="1"/>
</dbReference>
<reference evidence="11 12" key="1">
    <citation type="submission" date="2016-11" db="EMBL/GenBank/DDBJ databases">
        <authorList>
            <person name="Jaros S."/>
            <person name="Januszkiewicz K."/>
            <person name="Wedrychowicz H."/>
        </authorList>
    </citation>
    <scope>NUCLEOTIDE SEQUENCE [LARGE SCALE GENOMIC DNA]</scope>
</reference>
<comment type="function">
    <text evidence="8 9">Component of the 90S pre-ribosome involved in the maturation of rRNAs. Required for early cleavages of the pre-RNAs in the 40S ribosomal subunit maturation pathway.</text>
</comment>
<dbReference type="STRING" id="796604.A0A2X0LUU3"/>
<dbReference type="EMBL" id="FQNC01000013">
    <property type="protein sequence ID" value="SGY15065.1"/>
    <property type="molecule type" value="Genomic_DNA"/>
</dbReference>
<keyword evidence="12" id="KW-1185">Reference proteome</keyword>
<feature type="region of interest" description="Disordered" evidence="10">
    <location>
        <begin position="347"/>
        <end position="369"/>
    </location>
</feature>
<comment type="similarity">
    <text evidence="2 9">Belongs to the RRP36 family.</text>
</comment>
<dbReference type="PANTHER" id="PTHR21738:SF0">
    <property type="entry name" value="RIBOSOMAL RNA PROCESSING PROTEIN 36 HOMOLOG"/>
    <property type="match status" value="1"/>
</dbReference>
<evidence type="ECO:0000313" key="12">
    <source>
        <dbReference type="Proteomes" id="UP000249464"/>
    </source>
</evidence>
<evidence type="ECO:0000256" key="1">
    <source>
        <dbReference type="ARBA" id="ARBA00004604"/>
    </source>
</evidence>
<dbReference type="InterPro" id="IPR009292">
    <property type="entry name" value="RRP36"/>
</dbReference>